<comment type="caution">
    <text evidence="2">The sequence shown here is derived from an EMBL/GenBank/DDBJ whole genome shotgun (WGS) entry which is preliminary data.</text>
</comment>
<organism evidence="2 3">
    <name type="scientific">Actinoallomurus acaciae</name>
    <dbReference type="NCBI Taxonomy" id="502577"/>
    <lineage>
        <taxon>Bacteria</taxon>
        <taxon>Bacillati</taxon>
        <taxon>Actinomycetota</taxon>
        <taxon>Actinomycetes</taxon>
        <taxon>Streptosporangiales</taxon>
        <taxon>Thermomonosporaceae</taxon>
        <taxon>Actinoallomurus</taxon>
    </lineage>
</organism>
<feature type="signal peptide" evidence="1">
    <location>
        <begin position="1"/>
        <end position="31"/>
    </location>
</feature>
<dbReference type="RefSeq" id="WP_378211937.1">
    <property type="nucleotide sequence ID" value="NZ_JBHLZP010000586.1"/>
</dbReference>
<keyword evidence="3" id="KW-1185">Reference proteome</keyword>
<feature type="chain" id="PRO_5047380524" evidence="1">
    <location>
        <begin position="32"/>
        <end position="108"/>
    </location>
</feature>
<dbReference type="EMBL" id="JBHLZP010000586">
    <property type="protein sequence ID" value="MFB9838849.1"/>
    <property type="molecule type" value="Genomic_DNA"/>
</dbReference>
<proteinExistence type="predicted"/>
<keyword evidence="1" id="KW-0732">Signal</keyword>
<reference evidence="2 3" key="1">
    <citation type="submission" date="2024-09" db="EMBL/GenBank/DDBJ databases">
        <authorList>
            <person name="Sun Q."/>
            <person name="Mori K."/>
        </authorList>
    </citation>
    <scope>NUCLEOTIDE SEQUENCE [LARGE SCALE GENOMIC DNA]</scope>
    <source>
        <strain evidence="2 3">TBRC 0563</strain>
    </source>
</reference>
<dbReference type="Proteomes" id="UP001589627">
    <property type="component" value="Unassembled WGS sequence"/>
</dbReference>
<protein>
    <submittedName>
        <fullName evidence="2">Uncharacterized protein</fullName>
    </submittedName>
</protein>
<evidence type="ECO:0000313" key="2">
    <source>
        <dbReference type="EMBL" id="MFB9838849.1"/>
    </source>
</evidence>
<name>A0ABV5YXR5_9ACTN</name>
<evidence type="ECO:0000313" key="3">
    <source>
        <dbReference type="Proteomes" id="UP001589627"/>
    </source>
</evidence>
<gene>
    <name evidence="2" type="ORF">ACFFNX_42555</name>
</gene>
<sequence>MVRGTRLPLQVCLSVAVAGLCGPLMAGSAGAALLGPRALPAGGGWPGSRFGNGRANHNSFIINSPSNSSDIQHIRNVNVGGTTVTPAAICKGRVRHCRIIQRLSVFDP</sequence>
<accession>A0ABV5YXR5</accession>
<evidence type="ECO:0000256" key="1">
    <source>
        <dbReference type="SAM" id="SignalP"/>
    </source>
</evidence>